<dbReference type="PANTHER" id="PTHR32438:SF5">
    <property type="entry name" value="4-ALPHA-GLUCANOTRANSFERASE DPE1, CHLOROPLASTIC_AMYLOPLASTIC"/>
    <property type="match status" value="1"/>
</dbReference>
<evidence type="ECO:0000256" key="7">
    <source>
        <dbReference type="ARBA" id="ARBA00023277"/>
    </source>
</evidence>
<evidence type="ECO:0000313" key="12">
    <source>
        <dbReference type="Proteomes" id="UP000007013"/>
    </source>
</evidence>
<evidence type="ECO:0000256" key="5">
    <source>
        <dbReference type="ARBA" id="ARBA00022676"/>
    </source>
</evidence>
<comment type="similarity">
    <text evidence="2 10">Belongs to the disproportionating enzyme family.</text>
</comment>
<evidence type="ECO:0000256" key="2">
    <source>
        <dbReference type="ARBA" id="ARBA00005684"/>
    </source>
</evidence>
<dbReference type="eggNOG" id="COG1640">
    <property type="taxonomic scope" value="Bacteria"/>
</dbReference>
<dbReference type="GO" id="GO:0005975">
    <property type="term" value="P:carbohydrate metabolic process"/>
    <property type="evidence" value="ECO:0007669"/>
    <property type="project" value="InterPro"/>
</dbReference>
<dbReference type="Gene3D" id="3.20.20.80">
    <property type="entry name" value="Glycosidases"/>
    <property type="match status" value="1"/>
</dbReference>
<dbReference type="GO" id="GO:0004134">
    <property type="term" value="F:4-alpha-glucanotransferase activity"/>
    <property type="evidence" value="ECO:0007669"/>
    <property type="project" value="UniProtKB-EC"/>
</dbReference>
<dbReference type="OrthoDB" id="9811841at2"/>
<name>B1ZTA1_OPITP</name>
<dbReference type="EC" id="2.4.1.25" evidence="3 10"/>
<dbReference type="STRING" id="452637.Oter_3276"/>
<dbReference type="InterPro" id="IPR017853">
    <property type="entry name" value="GH"/>
</dbReference>
<keyword evidence="6 10" id="KW-0808">Transferase</keyword>
<dbReference type="NCBIfam" id="TIGR00217">
    <property type="entry name" value="malQ"/>
    <property type="match status" value="1"/>
</dbReference>
<dbReference type="KEGG" id="ote:Oter_3276"/>
<accession>B1ZTA1</accession>
<sequence length="535" mass="59704">MARSASQALPAPADRRVPAPLFHWLNDRLAGVLLHPTALPSAFGVGAFDDEARKLIDFFAEAGIGAWQICPLGPTGYGDSPYQCFSAFAGNPYLVDPAALVTAGLVTEEAVRPLRQLDPDHVDFGALFHQKLPLLFSAYDTWRRDRQRALPYGDFAEFRQRHASWLSSYGLFSALKEHFGGRAWWDWPVEARTLAAARKSPHAAQVADRAEAYEFIQYLFFGQWALIREHARDRGVLIIGDAPIFAALDSADVWAHPELFQLDPKTSRPTAVAGVPPDYFSADGQLWGNPLYDWPAHADDDYAWWLARLRANFELYDVVRIDHFRGFDTYWSIPAGAPNARTGRWENGPGLAFFEALRATLPDAKLIAEDLGELVPSVIALREATGLPGMVILQFAFGSGPDNLYLPHNHRANSVVYPGTHDNDTTLGWYATLGEGAQDHVRRYLRVSGREIGWDFVRAAYASVCRLAIIPLQDLFTLGSEARFNTPGTSQGNWAWRYRREQLNALRNGATSYLRELALLYGREPQKPKPAEPGE</sequence>
<dbReference type="AlphaFoldDB" id="B1ZTA1"/>
<gene>
    <name evidence="11" type="ordered locus">Oter_3276</name>
</gene>
<evidence type="ECO:0000256" key="1">
    <source>
        <dbReference type="ARBA" id="ARBA00000439"/>
    </source>
</evidence>
<dbReference type="Proteomes" id="UP000007013">
    <property type="component" value="Chromosome"/>
</dbReference>
<comment type="catalytic activity">
    <reaction evidence="1 10">
        <text>Transfers a segment of a (1-&gt;4)-alpha-D-glucan to a new position in an acceptor, which may be glucose or a (1-&gt;4)-alpha-D-glucan.</text>
        <dbReference type="EC" id="2.4.1.25"/>
    </reaction>
</comment>
<evidence type="ECO:0000256" key="10">
    <source>
        <dbReference type="RuleBase" id="RU361207"/>
    </source>
</evidence>
<keyword evidence="12" id="KW-1185">Reference proteome</keyword>
<dbReference type="Pfam" id="PF02446">
    <property type="entry name" value="Glyco_hydro_77"/>
    <property type="match status" value="1"/>
</dbReference>
<dbReference type="NCBIfam" id="NF011080">
    <property type="entry name" value="PRK14508.1-3"/>
    <property type="match status" value="1"/>
</dbReference>
<evidence type="ECO:0000256" key="8">
    <source>
        <dbReference type="ARBA" id="ARBA00031423"/>
    </source>
</evidence>
<keyword evidence="5 10" id="KW-0328">Glycosyltransferase</keyword>
<organism evidence="11 12">
    <name type="scientific">Opitutus terrae (strain DSM 11246 / JCM 15787 / PB90-1)</name>
    <dbReference type="NCBI Taxonomy" id="452637"/>
    <lineage>
        <taxon>Bacteria</taxon>
        <taxon>Pseudomonadati</taxon>
        <taxon>Verrucomicrobiota</taxon>
        <taxon>Opitutia</taxon>
        <taxon>Opitutales</taxon>
        <taxon>Opitutaceae</taxon>
        <taxon>Opitutus</taxon>
    </lineage>
</organism>
<dbReference type="HOGENOM" id="CLU_014132_1_0_0"/>
<protein>
    <recommendedName>
        <fullName evidence="4 10">4-alpha-glucanotransferase</fullName>
        <ecNumber evidence="3 10">2.4.1.25</ecNumber>
    </recommendedName>
    <alternativeName>
        <fullName evidence="8 10">Amylomaltase</fullName>
    </alternativeName>
    <alternativeName>
        <fullName evidence="9 10">Disproportionating enzyme</fullName>
    </alternativeName>
</protein>
<evidence type="ECO:0000256" key="3">
    <source>
        <dbReference type="ARBA" id="ARBA00012560"/>
    </source>
</evidence>
<evidence type="ECO:0000256" key="9">
    <source>
        <dbReference type="ARBA" id="ARBA00031501"/>
    </source>
</evidence>
<reference evidence="11 12" key="1">
    <citation type="journal article" date="2011" name="J. Bacteriol.">
        <title>Genome sequence of the verrucomicrobium Opitutus terrae PB90-1, an abundant inhabitant of rice paddy soil ecosystems.</title>
        <authorList>
            <person name="van Passel M.W."/>
            <person name="Kant R."/>
            <person name="Palva A."/>
            <person name="Copeland A."/>
            <person name="Lucas S."/>
            <person name="Lapidus A."/>
            <person name="Glavina del Rio T."/>
            <person name="Pitluck S."/>
            <person name="Goltsman E."/>
            <person name="Clum A."/>
            <person name="Sun H."/>
            <person name="Schmutz J."/>
            <person name="Larimer F.W."/>
            <person name="Land M.L."/>
            <person name="Hauser L."/>
            <person name="Kyrpides N."/>
            <person name="Mikhailova N."/>
            <person name="Richardson P.P."/>
            <person name="Janssen P.H."/>
            <person name="de Vos W.M."/>
            <person name="Smidt H."/>
        </authorList>
    </citation>
    <scope>NUCLEOTIDE SEQUENCE [LARGE SCALE GENOMIC DNA]</scope>
    <source>
        <strain evidence="12">DSM 11246 / JCM 15787 / PB90-1</strain>
    </source>
</reference>
<proteinExistence type="inferred from homology"/>
<evidence type="ECO:0000256" key="4">
    <source>
        <dbReference type="ARBA" id="ARBA00020295"/>
    </source>
</evidence>
<evidence type="ECO:0000256" key="6">
    <source>
        <dbReference type="ARBA" id="ARBA00022679"/>
    </source>
</evidence>
<dbReference type="CAZy" id="GH77">
    <property type="family name" value="Glycoside Hydrolase Family 77"/>
</dbReference>
<dbReference type="EMBL" id="CP001032">
    <property type="protein sequence ID" value="ACB76555.1"/>
    <property type="molecule type" value="Genomic_DNA"/>
</dbReference>
<dbReference type="InterPro" id="IPR003385">
    <property type="entry name" value="Glyco_hydro_77"/>
</dbReference>
<dbReference type="RefSeq" id="WP_012376084.1">
    <property type="nucleotide sequence ID" value="NC_010571.1"/>
</dbReference>
<dbReference type="SUPFAM" id="SSF51445">
    <property type="entry name" value="(Trans)glycosidases"/>
    <property type="match status" value="1"/>
</dbReference>
<dbReference type="PANTHER" id="PTHR32438">
    <property type="entry name" value="4-ALPHA-GLUCANOTRANSFERASE DPE1, CHLOROPLASTIC/AMYLOPLASTIC"/>
    <property type="match status" value="1"/>
</dbReference>
<evidence type="ECO:0000313" key="11">
    <source>
        <dbReference type="EMBL" id="ACB76555.1"/>
    </source>
</evidence>
<keyword evidence="7 10" id="KW-0119">Carbohydrate metabolism</keyword>